<dbReference type="EMBL" id="LVLJ01001006">
    <property type="protein sequence ID" value="OAE31616.1"/>
    <property type="molecule type" value="Genomic_DNA"/>
</dbReference>
<feature type="region of interest" description="Disordered" evidence="1">
    <location>
        <begin position="1"/>
        <end position="30"/>
    </location>
</feature>
<evidence type="ECO:0000313" key="2">
    <source>
        <dbReference type="EMBL" id="OAE31616.1"/>
    </source>
</evidence>
<evidence type="ECO:0000256" key="1">
    <source>
        <dbReference type="SAM" id="MobiDB-lite"/>
    </source>
</evidence>
<dbReference type="AlphaFoldDB" id="A0A176WHI9"/>
<reference evidence="2" key="1">
    <citation type="submission" date="2016-03" db="EMBL/GenBank/DDBJ databases">
        <title>Mechanisms controlling the formation of the plant cell surface in tip-growing cells are functionally conserved among land plants.</title>
        <authorList>
            <person name="Honkanen S."/>
            <person name="Jones V.A."/>
            <person name="Morieri G."/>
            <person name="Champion C."/>
            <person name="Hetherington A.J."/>
            <person name="Kelly S."/>
            <person name="Saint-Marcoux D."/>
            <person name="Proust H."/>
            <person name="Prescott H."/>
            <person name="Dolan L."/>
        </authorList>
    </citation>
    <scope>NUCLEOTIDE SEQUENCE [LARGE SCALE GENOMIC DNA]</scope>
    <source>
        <tissue evidence="2">Whole gametophyte</tissue>
    </source>
</reference>
<organism evidence="2 3">
    <name type="scientific">Marchantia polymorpha subsp. ruderalis</name>
    <dbReference type="NCBI Taxonomy" id="1480154"/>
    <lineage>
        <taxon>Eukaryota</taxon>
        <taxon>Viridiplantae</taxon>
        <taxon>Streptophyta</taxon>
        <taxon>Embryophyta</taxon>
        <taxon>Marchantiophyta</taxon>
        <taxon>Marchantiopsida</taxon>
        <taxon>Marchantiidae</taxon>
        <taxon>Marchantiales</taxon>
        <taxon>Marchantiaceae</taxon>
        <taxon>Marchantia</taxon>
    </lineage>
</organism>
<protein>
    <submittedName>
        <fullName evidence="2">Uncharacterized protein</fullName>
    </submittedName>
</protein>
<feature type="compositionally biased region" description="Polar residues" evidence="1">
    <location>
        <begin position="54"/>
        <end position="64"/>
    </location>
</feature>
<name>A0A176WHI9_MARPO</name>
<sequence>MCRPRESADGSFVEGFNEKDPNFDNDPPSSLGLSACTVLSEVDRAGSPGYREPATQSVKSSVTPSPAPVADYAAVGGGATTAGVSSLKPLESIEWVGSETSGVQSAARRVVWFGFVQDLGERVPEGGRQAVESVCKRYVPVDLVVFRCVLRDLAC</sequence>
<dbReference type="Proteomes" id="UP000077202">
    <property type="component" value="Unassembled WGS sequence"/>
</dbReference>
<keyword evidence="3" id="KW-1185">Reference proteome</keyword>
<gene>
    <name evidence="2" type="ORF">AXG93_2294s1340</name>
</gene>
<proteinExistence type="predicted"/>
<evidence type="ECO:0000313" key="3">
    <source>
        <dbReference type="Proteomes" id="UP000077202"/>
    </source>
</evidence>
<comment type="caution">
    <text evidence="2">The sequence shown here is derived from an EMBL/GenBank/DDBJ whole genome shotgun (WGS) entry which is preliminary data.</text>
</comment>
<accession>A0A176WHI9</accession>
<feature type="region of interest" description="Disordered" evidence="1">
    <location>
        <begin position="44"/>
        <end position="65"/>
    </location>
</feature>